<dbReference type="GO" id="GO:0005829">
    <property type="term" value="C:cytosol"/>
    <property type="evidence" value="ECO:0007669"/>
    <property type="project" value="TreeGrafter"/>
</dbReference>
<dbReference type="GO" id="GO:0004331">
    <property type="term" value="F:fructose-2,6-bisphosphate 2-phosphatase activity"/>
    <property type="evidence" value="ECO:0007669"/>
    <property type="project" value="TreeGrafter"/>
</dbReference>
<feature type="binding site" evidence="3">
    <location>
        <begin position="23"/>
        <end position="30"/>
    </location>
    <ligand>
        <name>substrate</name>
    </ligand>
</feature>
<dbReference type="eggNOG" id="KOG0235">
    <property type="taxonomic scope" value="Eukaryota"/>
</dbReference>
<evidence type="ECO:0008006" key="6">
    <source>
        <dbReference type="Google" id="ProtNLM"/>
    </source>
</evidence>
<dbReference type="CDD" id="cd07067">
    <property type="entry name" value="HP_PGM_like"/>
    <property type="match status" value="1"/>
</dbReference>
<dbReference type="GeneID" id="11535897"/>
<evidence type="ECO:0000256" key="2">
    <source>
        <dbReference type="PIRSR" id="PIRSR613078-1"/>
    </source>
</evidence>
<reference evidence="4 5" key="1">
    <citation type="journal article" date="2011" name="Proc. Natl. Acad. Sci. U.S.A.">
        <title>Evolutionary erosion of yeast sex chromosomes by mating-type switching accidents.</title>
        <authorList>
            <person name="Gordon J.L."/>
            <person name="Armisen D."/>
            <person name="Proux-Wera E."/>
            <person name="Oheigeartaigh S.S."/>
            <person name="Byrne K.P."/>
            <person name="Wolfe K.H."/>
        </authorList>
    </citation>
    <scope>NUCLEOTIDE SEQUENCE [LARGE SCALE GENOMIC DNA]</scope>
    <source>
        <strain evidence="5">ATCC 24235 / CBS 4417 / NBRC 1672 / NRRL Y-8282 / UCD 70-5</strain>
    </source>
</reference>
<dbReference type="Proteomes" id="UP000005666">
    <property type="component" value="Chromosome 7"/>
</dbReference>
<evidence type="ECO:0000313" key="5">
    <source>
        <dbReference type="Proteomes" id="UP000005666"/>
    </source>
</evidence>
<dbReference type="GO" id="GO:0045820">
    <property type="term" value="P:negative regulation of glycolytic process"/>
    <property type="evidence" value="ECO:0007669"/>
    <property type="project" value="TreeGrafter"/>
</dbReference>
<dbReference type="HOGENOM" id="CLU_033323_9_2_1"/>
<evidence type="ECO:0000313" key="4">
    <source>
        <dbReference type="EMBL" id="CCE63967.1"/>
    </source>
</evidence>
<dbReference type="SMART" id="SM00855">
    <property type="entry name" value="PGAM"/>
    <property type="match status" value="1"/>
</dbReference>
<dbReference type="PANTHER" id="PTHR46517:SF1">
    <property type="entry name" value="FRUCTOSE-2,6-BISPHOSPHATASE TIGAR"/>
    <property type="match status" value="1"/>
</dbReference>
<dbReference type="InterPro" id="IPR001345">
    <property type="entry name" value="PG/BPGM_mutase_AS"/>
</dbReference>
<dbReference type="RefSeq" id="XP_003686401.1">
    <property type="nucleotide sequence ID" value="XM_003686353.1"/>
</dbReference>
<dbReference type="PANTHER" id="PTHR46517">
    <property type="entry name" value="FRUCTOSE-2,6-BISPHOSPHATASE TIGAR"/>
    <property type="match status" value="1"/>
</dbReference>
<dbReference type="SUPFAM" id="SSF53254">
    <property type="entry name" value="Phosphoglycerate mutase-like"/>
    <property type="match status" value="1"/>
</dbReference>
<protein>
    <recommendedName>
        <fullName evidence="6">Phosphoglycerate mutase-like protein</fullName>
    </recommendedName>
</protein>
<evidence type="ECO:0000256" key="3">
    <source>
        <dbReference type="PIRSR" id="PIRSR613078-2"/>
    </source>
</evidence>
<dbReference type="KEGG" id="tpf:TPHA_0G01300"/>
<dbReference type="InterPro" id="IPR013078">
    <property type="entry name" value="His_Pase_superF_clade-1"/>
</dbReference>
<dbReference type="OrthoDB" id="354304at2759"/>
<dbReference type="STRING" id="1071381.G8BVN9"/>
<organism evidence="4 5">
    <name type="scientific">Tetrapisispora phaffii (strain ATCC 24235 / CBS 4417 / NBRC 1672 / NRRL Y-8282 / UCD 70-5)</name>
    <name type="common">Yeast</name>
    <name type="synonym">Fabospora phaffii</name>
    <dbReference type="NCBI Taxonomy" id="1071381"/>
    <lineage>
        <taxon>Eukaryota</taxon>
        <taxon>Fungi</taxon>
        <taxon>Dikarya</taxon>
        <taxon>Ascomycota</taxon>
        <taxon>Saccharomycotina</taxon>
        <taxon>Saccharomycetes</taxon>
        <taxon>Saccharomycetales</taxon>
        <taxon>Saccharomycetaceae</taxon>
        <taxon>Tetrapisispora</taxon>
    </lineage>
</organism>
<accession>G8BVN9</accession>
<dbReference type="GO" id="GO:0043456">
    <property type="term" value="P:regulation of pentose-phosphate shunt"/>
    <property type="evidence" value="ECO:0007669"/>
    <property type="project" value="TreeGrafter"/>
</dbReference>
<feature type="binding site" evidence="3">
    <location>
        <position position="75"/>
    </location>
    <ligand>
        <name>substrate</name>
    </ligand>
</feature>
<keyword evidence="1" id="KW-0378">Hydrolase</keyword>
<proteinExistence type="predicted"/>
<dbReference type="InterPro" id="IPR051695">
    <property type="entry name" value="Phosphoglycerate_Mutase"/>
</dbReference>
<name>G8BVN9_TETPH</name>
<dbReference type="Pfam" id="PF00300">
    <property type="entry name" value="His_Phos_1"/>
    <property type="match status" value="1"/>
</dbReference>
<dbReference type="AlphaFoldDB" id="G8BVN9"/>
<dbReference type="InterPro" id="IPR029033">
    <property type="entry name" value="His_PPase_superfam"/>
</dbReference>
<evidence type="ECO:0000256" key="1">
    <source>
        <dbReference type="ARBA" id="ARBA00022801"/>
    </source>
</evidence>
<feature type="active site" description="Tele-phosphohistidine intermediate" evidence="2">
    <location>
        <position position="24"/>
    </location>
</feature>
<dbReference type="EMBL" id="HE612862">
    <property type="protein sequence ID" value="CCE63967.1"/>
    <property type="molecule type" value="Genomic_DNA"/>
</dbReference>
<dbReference type="Gene3D" id="3.40.50.1240">
    <property type="entry name" value="Phosphoglycerate mutase-like"/>
    <property type="match status" value="1"/>
</dbReference>
<feature type="active site" description="Proton donor/acceptor" evidence="2">
    <location>
        <position position="103"/>
    </location>
</feature>
<keyword evidence="5" id="KW-1185">Reference proteome</keyword>
<sequence length="231" mass="26424">MTKSGQYYCANEDSNVVRVFVVRHGQTDHNVQKILQGHKDIPLNITGYQQAQKLGTYLKENEYFFDKIVSSDLIRCKETISTILKTEGRTDDVPVEYHCELRERFMGVIEGMHISEAEAYADKFGKGSFREFGEPENEFMDRLIGQIQKSIDSAVTSKKRNMGLISHGGSIRTILKWLNYDPENSHKIIVFNTSVTILDYVIDEKKIVVRDVGNTKHLGNGEFVVSDLRLR</sequence>
<dbReference type="PROSITE" id="PS00175">
    <property type="entry name" value="PG_MUTASE"/>
    <property type="match status" value="1"/>
</dbReference>
<dbReference type="OMA" id="NYPNMET"/>
<gene>
    <name evidence="4" type="primary">TPHA0G01300</name>
    <name evidence="4" type="ordered locus">TPHA_0G01300</name>
</gene>